<evidence type="ECO:0000259" key="6">
    <source>
        <dbReference type="Pfam" id="PF02631"/>
    </source>
</evidence>
<sequence>MKKEKSEEQHRLDAEAYCAKAERSPQEVTRWLMRRELSREQIAVIMSHLTEQGFINERRYISLYASDKLRFNGWGPYKIKFMLYEMGLDRELVNALVPQVMEEEVALDILRGILQRRIETLDEATPDQIERKVIQWAVNRGFSLKDVYAILKELQAE</sequence>
<dbReference type="Gene3D" id="1.10.10.10">
    <property type="entry name" value="Winged helix-like DNA-binding domain superfamily/Winged helix DNA-binding domain"/>
    <property type="match status" value="1"/>
</dbReference>
<comment type="function">
    <text evidence="5">Modulates RecA activity.</text>
</comment>
<dbReference type="PANTHER" id="PTHR33602">
    <property type="entry name" value="REGULATORY PROTEIN RECX FAMILY PROTEIN"/>
    <property type="match status" value="1"/>
</dbReference>
<evidence type="ECO:0000256" key="3">
    <source>
        <dbReference type="ARBA" id="ARBA00018111"/>
    </source>
</evidence>
<comment type="similarity">
    <text evidence="2 5">Belongs to the RecX family.</text>
</comment>
<dbReference type="Pfam" id="PF02631">
    <property type="entry name" value="RecX_HTH2"/>
    <property type="match status" value="1"/>
</dbReference>
<evidence type="ECO:0000256" key="5">
    <source>
        <dbReference type="HAMAP-Rule" id="MF_01114"/>
    </source>
</evidence>
<evidence type="ECO:0000313" key="8">
    <source>
        <dbReference type="Proteomes" id="UP001628220"/>
    </source>
</evidence>
<dbReference type="InterPro" id="IPR053924">
    <property type="entry name" value="RecX_HTH_2nd"/>
</dbReference>
<gene>
    <name evidence="5" type="primary">recX</name>
    <name evidence="7" type="ORF">Tsumi_04170</name>
</gene>
<accession>A0ABQ0E0T5</accession>
<comment type="subcellular location">
    <subcellularLocation>
        <location evidence="1 5">Cytoplasm</location>
    </subcellularLocation>
</comment>
<dbReference type="RefSeq" id="WP_411915126.1">
    <property type="nucleotide sequence ID" value="NZ_BAAFSF010000001.1"/>
</dbReference>
<protein>
    <recommendedName>
        <fullName evidence="3 5">Regulatory protein RecX</fullName>
    </recommendedName>
</protein>
<evidence type="ECO:0000313" key="7">
    <source>
        <dbReference type="EMBL" id="GAB1251313.1"/>
    </source>
</evidence>
<keyword evidence="4 5" id="KW-0963">Cytoplasm</keyword>
<organism evidence="7 8">
    <name type="scientific">Porphyromonas miyakawae</name>
    <dbReference type="NCBI Taxonomy" id="3137470"/>
    <lineage>
        <taxon>Bacteria</taxon>
        <taxon>Pseudomonadati</taxon>
        <taxon>Bacteroidota</taxon>
        <taxon>Bacteroidia</taxon>
        <taxon>Bacteroidales</taxon>
        <taxon>Porphyromonadaceae</taxon>
        <taxon>Porphyromonas</taxon>
    </lineage>
</organism>
<evidence type="ECO:0000256" key="4">
    <source>
        <dbReference type="ARBA" id="ARBA00022490"/>
    </source>
</evidence>
<reference evidence="7 8" key="1">
    <citation type="journal article" date="2025" name="Int. J. Syst. Evol. Microbiol.">
        <title>Desulfovibrio falkowii sp. nov., Porphyromonas miyakawae sp. nov., Mediterraneibacter flintii sp. nov. and Owariibacterium komagatae gen. nov., sp. nov., isolated from human faeces.</title>
        <authorList>
            <person name="Hamaguchi T."/>
            <person name="Ohara M."/>
            <person name="Hisatomi A."/>
            <person name="Sekiguchi K."/>
            <person name="Takeda J.I."/>
            <person name="Ueyama J."/>
            <person name="Ito M."/>
            <person name="Nishiwaki H."/>
            <person name="Ogi T."/>
            <person name="Hirayama M."/>
            <person name="Ohkuma M."/>
            <person name="Sakamoto M."/>
            <person name="Ohno K."/>
        </authorList>
    </citation>
    <scope>NUCLEOTIDE SEQUENCE [LARGE SCALE GENOMIC DNA]</scope>
    <source>
        <strain evidence="7 8">13CB11C</strain>
    </source>
</reference>
<keyword evidence="8" id="KW-1185">Reference proteome</keyword>
<proteinExistence type="inferred from homology"/>
<comment type="caution">
    <text evidence="7">The sequence shown here is derived from an EMBL/GenBank/DDBJ whole genome shotgun (WGS) entry which is preliminary data.</text>
</comment>
<dbReference type="InterPro" id="IPR003783">
    <property type="entry name" value="Regulatory_RecX"/>
</dbReference>
<dbReference type="InterPro" id="IPR036388">
    <property type="entry name" value="WH-like_DNA-bd_sf"/>
</dbReference>
<dbReference type="EMBL" id="BAAFSF010000001">
    <property type="protein sequence ID" value="GAB1251313.1"/>
    <property type="molecule type" value="Genomic_DNA"/>
</dbReference>
<feature type="domain" description="RecX second three-helical" evidence="6">
    <location>
        <begin position="56"/>
        <end position="95"/>
    </location>
</feature>
<dbReference type="PANTHER" id="PTHR33602:SF1">
    <property type="entry name" value="REGULATORY PROTEIN RECX FAMILY PROTEIN"/>
    <property type="match status" value="1"/>
</dbReference>
<evidence type="ECO:0000256" key="1">
    <source>
        <dbReference type="ARBA" id="ARBA00004496"/>
    </source>
</evidence>
<dbReference type="Proteomes" id="UP001628220">
    <property type="component" value="Unassembled WGS sequence"/>
</dbReference>
<name>A0ABQ0E0T5_9PORP</name>
<dbReference type="HAMAP" id="MF_01114">
    <property type="entry name" value="RecX"/>
    <property type="match status" value="1"/>
</dbReference>
<evidence type="ECO:0000256" key="2">
    <source>
        <dbReference type="ARBA" id="ARBA00009695"/>
    </source>
</evidence>